<reference evidence="1 2" key="1">
    <citation type="journal article" date="2016" name="Int. J. Syst. Evol. Microbiol.">
        <title>Description of Comamonas sediminis sp. nov., isolated from lagoon sediments.</title>
        <authorList>
            <person name="Subhash Y."/>
            <person name="Bang J.J."/>
            <person name="You T.H."/>
            <person name="Lee S.S."/>
        </authorList>
    </citation>
    <scope>NUCLEOTIDE SEQUENCE [LARGE SCALE GENOMIC DNA]</scope>
    <source>
        <strain evidence="1 2">JCM 31169</strain>
    </source>
</reference>
<dbReference type="RefSeq" id="WP_369460601.1">
    <property type="nucleotide sequence ID" value="NZ_JBGBDC010000007.1"/>
</dbReference>
<sequence>MGIAQSGVAFRPTNPIQDIQAFISQLFGQSAVEIPHPNRGEFDIRNQGDVMVELFDDVCFISNGDLVWELLADPNADMQPLSRRLGSPAYLLAFCHYDSGGSFGYAVMENGVRTRTRLQTTDIAELPPLIESGEPQQFESAWLSATSYLEEDEDSPPEEWERVYRLGDQEVTEDWLTAHMLGEGLEANFGVCPWTTDATPTCHFFQLHSK</sequence>
<comment type="caution">
    <text evidence="1">The sequence shown here is derived from an EMBL/GenBank/DDBJ whole genome shotgun (WGS) entry which is preliminary data.</text>
</comment>
<accession>A0ABV4B845</accession>
<evidence type="ECO:0000313" key="1">
    <source>
        <dbReference type="EMBL" id="MEY2252598.1"/>
    </source>
</evidence>
<evidence type="ECO:0000313" key="2">
    <source>
        <dbReference type="Proteomes" id="UP001562178"/>
    </source>
</evidence>
<name>A0ABV4B845_9BURK</name>
<evidence type="ECO:0008006" key="3">
    <source>
        <dbReference type="Google" id="ProtNLM"/>
    </source>
</evidence>
<dbReference type="Proteomes" id="UP001562178">
    <property type="component" value="Unassembled WGS sequence"/>
</dbReference>
<dbReference type="EMBL" id="JBGBDC010000007">
    <property type="protein sequence ID" value="MEY2252598.1"/>
    <property type="molecule type" value="Genomic_DNA"/>
</dbReference>
<keyword evidence="2" id="KW-1185">Reference proteome</keyword>
<proteinExistence type="predicted"/>
<organism evidence="1 2">
    <name type="scientific">Comamonas sediminis</name>
    <dbReference type="NCBI Taxonomy" id="1783360"/>
    <lineage>
        <taxon>Bacteria</taxon>
        <taxon>Pseudomonadati</taxon>
        <taxon>Pseudomonadota</taxon>
        <taxon>Betaproteobacteria</taxon>
        <taxon>Burkholderiales</taxon>
        <taxon>Comamonadaceae</taxon>
        <taxon>Comamonas</taxon>
    </lineage>
</organism>
<gene>
    <name evidence="1" type="ORF">AB7A72_16385</name>
</gene>
<protein>
    <recommendedName>
        <fullName evidence="3">Knr4/Smi1-like domain-containing protein</fullName>
    </recommendedName>
</protein>